<dbReference type="Gene3D" id="3.40.50.300">
    <property type="entry name" value="P-loop containing nucleotide triphosphate hydrolases"/>
    <property type="match status" value="1"/>
</dbReference>
<dbReference type="InterPro" id="IPR027417">
    <property type="entry name" value="P-loop_NTPase"/>
</dbReference>
<dbReference type="PRINTS" id="PR01590">
    <property type="entry name" value="HTHFIS"/>
</dbReference>
<dbReference type="GO" id="GO:0043565">
    <property type="term" value="F:sequence-specific DNA binding"/>
    <property type="evidence" value="ECO:0007669"/>
    <property type="project" value="InterPro"/>
</dbReference>
<dbReference type="Pfam" id="PF00072">
    <property type="entry name" value="Response_reg"/>
    <property type="match status" value="1"/>
</dbReference>
<reference evidence="8" key="1">
    <citation type="submission" date="2020-10" db="EMBL/GenBank/DDBJ databases">
        <authorList>
            <person name="Gilroy R."/>
        </authorList>
    </citation>
    <scope>NUCLEOTIDE SEQUENCE</scope>
    <source>
        <strain evidence="8">10037</strain>
    </source>
</reference>
<evidence type="ECO:0000256" key="1">
    <source>
        <dbReference type="ARBA" id="ARBA00022741"/>
    </source>
</evidence>
<dbReference type="InterPro" id="IPR003593">
    <property type="entry name" value="AAA+_ATPase"/>
</dbReference>
<dbReference type="SMART" id="SM00382">
    <property type="entry name" value="AAA"/>
    <property type="match status" value="1"/>
</dbReference>
<gene>
    <name evidence="8" type="ORF">IAB93_03870</name>
</gene>
<dbReference type="Gene3D" id="3.40.50.2300">
    <property type="match status" value="1"/>
</dbReference>
<dbReference type="GO" id="GO:0005524">
    <property type="term" value="F:ATP binding"/>
    <property type="evidence" value="ECO:0007669"/>
    <property type="project" value="UniProtKB-KW"/>
</dbReference>
<proteinExistence type="predicted"/>
<keyword evidence="5" id="KW-0597">Phosphoprotein</keyword>
<dbReference type="Proteomes" id="UP000823597">
    <property type="component" value="Unassembled WGS sequence"/>
</dbReference>
<evidence type="ECO:0000313" key="8">
    <source>
        <dbReference type="EMBL" id="MBO8465118.1"/>
    </source>
</evidence>
<dbReference type="Gene3D" id="1.10.8.60">
    <property type="match status" value="1"/>
</dbReference>
<protein>
    <submittedName>
        <fullName evidence="8">Sigma-54-dependent Fis family transcriptional regulator</fullName>
    </submittedName>
</protein>
<keyword evidence="3" id="KW-0805">Transcription regulation</keyword>
<keyword evidence="2" id="KW-0067">ATP-binding</keyword>
<dbReference type="CDD" id="cd00009">
    <property type="entry name" value="AAA"/>
    <property type="match status" value="1"/>
</dbReference>
<comment type="caution">
    <text evidence="8">The sequence shown here is derived from an EMBL/GenBank/DDBJ whole genome shotgun (WGS) entry which is preliminary data.</text>
</comment>
<organism evidence="8 9">
    <name type="scientific">Candidatus Merdivivens pullistercoris</name>
    <dbReference type="NCBI Taxonomy" id="2840873"/>
    <lineage>
        <taxon>Bacteria</taxon>
        <taxon>Pseudomonadati</taxon>
        <taxon>Bacteroidota</taxon>
        <taxon>Bacteroidia</taxon>
        <taxon>Bacteroidales</taxon>
        <taxon>Muribaculaceae</taxon>
        <taxon>Muribaculaceae incertae sedis</taxon>
        <taxon>Candidatus Merdivivens</taxon>
    </lineage>
</organism>
<dbReference type="InterPro" id="IPR009057">
    <property type="entry name" value="Homeodomain-like_sf"/>
</dbReference>
<dbReference type="PANTHER" id="PTHR32071">
    <property type="entry name" value="TRANSCRIPTIONAL REGULATORY PROTEIN"/>
    <property type="match status" value="1"/>
</dbReference>
<keyword evidence="4" id="KW-0804">Transcription</keyword>
<evidence type="ECO:0000256" key="3">
    <source>
        <dbReference type="ARBA" id="ARBA00023015"/>
    </source>
</evidence>
<evidence type="ECO:0000259" key="6">
    <source>
        <dbReference type="PROSITE" id="PS50045"/>
    </source>
</evidence>
<dbReference type="AlphaFoldDB" id="A0A9D9I4S3"/>
<reference evidence="8" key="2">
    <citation type="journal article" date="2021" name="PeerJ">
        <title>Extensive microbial diversity within the chicken gut microbiome revealed by metagenomics and culture.</title>
        <authorList>
            <person name="Gilroy R."/>
            <person name="Ravi A."/>
            <person name="Getino M."/>
            <person name="Pursley I."/>
            <person name="Horton D.L."/>
            <person name="Alikhan N.F."/>
            <person name="Baker D."/>
            <person name="Gharbi K."/>
            <person name="Hall N."/>
            <person name="Watson M."/>
            <person name="Adriaenssens E.M."/>
            <person name="Foster-Nyarko E."/>
            <person name="Jarju S."/>
            <person name="Secka A."/>
            <person name="Antonio M."/>
            <person name="Oren A."/>
            <person name="Chaudhuri R.R."/>
            <person name="La Ragione R."/>
            <person name="Hildebrand F."/>
            <person name="Pallen M.J."/>
        </authorList>
    </citation>
    <scope>NUCLEOTIDE SEQUENCE</scope>
    <source>
        <strain evidence="8">10037</strain>
    </source>
</reference>
<evidence type="ECO:0000259" key="7">
    <source>
        <dbReference type="PROSITE" id="PS50110"/>
    </source>
</evidence>
<dbReference type="Gene3D" id="1.10.10.60">
    <property type="entry name" value="Homeodomain-like"/>
    <property type="match status" value="1"/>
</dbReference>
<dbReference type="SUPFAM" id="SSF46689">
    <property type="entry name" value="Homeodomain-like"/>
    <property type="match status" value="1"/>
</dbReference>
<feature type="domain" description="Sigma-54 factor interaction" evidence="6">
    <location>
        <begin position="147"/>
        <end position="376"/>
    </location>
</feature>
<feature type="modified residue" description="4-aspartylphosphate" evidence="5">
    <location>
        <position position="55"/>
    </location>
</feature>
<feature type="domain" description="Response regulatory" evidence="7">
    <location>
        <begin position="6"/>
        <end position="125"/>
    </location>
</feature>
<keyword evidence="1" id="KW-0547">Nucleotide-binding</keyword>
<dbReference type="InterPro" id="IPR001789">
    <property type="entry name" value="Sig_transdc_resp-reg_receiver"/>
</dbReference>
<evidence type="ECO:0000256" key="5">
    <source>
        <dbReference type="PROSITE-ProRule" id="PRU00169"/>
    </source>
</evidence>
<dbReference type="PROSITE" id="PS50110">
    <property type="entry name" value="RESPONSE_REGULATORY"/>
    <property type="match status" value="1"/>
</dbReference>
<dbReference type="PROSITE" id="PS50045">
    <property type="entry name" value="SIGMA54_INTERACT_4"/>
    <property type="match status" value="1"/>
</dbReference>
<accession>A0A9D9I4S3</accession>
<dbReference type="InterPro" id="IPR058031">
    <property type="entry name" value="AAA_lid_NorR"/>
</dbReference>
<dbReference type="EMBL" id="JADIME010000039">
    <property type="protein sequence ID" value="MBO8465118.1"/>
    <property type="molecule type" value="Genomic_DNA"/>
</dbReference>
<dbReference type="InterPro" id="IPR002197">
    <property type="entry name" value="HTH_Fis"/>
</dbReference>
<dbReference type="CDD" id="cd00156">
    <property type="entry name" value="REC"/>
    <property type="match status" value="1"/>
</dbReference>
<evidence type="ECO:0000313" key="9">
    <source>
        <dbReference type="Proteomes" id="UP000823597"/>
    </source>
</evidence>
<sequence>MKLSGSILVVDDNEGIISALRLLLPQYFSKVKCIDSPKSIMSSLGEDAFNVVLLDMNFTSEVNNGNEGLFWLTEIKKSHPRTEVVLFTAYADIDLAIEGMKRGAFDFIVKPWDNEKLVSTLKAAYTLSSGKDMPKKQSAPDKKNGMYWGVSESMARLKEQVSRIAATDASVLITGENGTGKDMLAKEIHRLSARRGGPMVSVDMGAIPETLFESELFGHVKGAFTDARSDRTGKFEEADGGTLFLDEIGNIPLHLQAKLLRVLQDRAVVRVGSNKPLPVNIRLVCATNSDIERLVSEGAFREDLYYRINTLHLHLPPLRERKDEIIPLAEMFISEFSGKYSRDGLHLGEDSREALCNHDWSGNIRELRNCIEKAVILSVGDMITPNDLQLSEKYRRVPETKSGDEDASVNGTLEDMEIKMITHALKKYEGNMSLVAKSLGITRQTLYNKMKRYNL</sequence>
<evidence type="ECO:0000256" key="2">
    <source>
        <dbReference type="ARBA" id="ARBA00022840"/>
    </source>
</evidence>
<dbReference type="GO" id="GO:0006355">
    <property type="term" value="P:regulation of DNA-templated transcription"/>
    <property type="evidence" value="ECO:0007669"/>
    <property type="project" value="InterPro"/>
</dbReference>
<dbReference type="Pfam" id="PF02954">
    <property type="entry name" value="HTH_8"/>
    <property type="match status" value="1"/>
</dbReference>
<dbReference type="InterPro" id="IPR011006">
    <property type="entry name" value="CheY-like_superfamily"/>
</dbReference>
<dbReference type="InterPro" id="IPR002078">
    <property type="entry name" value="Sigma_54_int"/>
</dbReference>
<dbReference type="FunFam" id="3.40.50.300:FF:000006">
    <property type="entry name" value="DNA-binding transcriptional regulator NtrC"/>
    <property type="match status" value="1"/>
</dbReference>
<dbReference type="Pfam" id="PF00158">
    <property type="entry name" value="Sigma54_activat"/>
    <property type="match status" value="1"/>
</dbReference>
<dbReference type="InterPro" id="IPR025943">
    <property type="entry name" value="Sigma_54_int_dom_ATP-bd_2"/>
</dbReference>
<dbReference type="GO" id="GO:0000160">
    <property type="term" value="P:phosphorelay signal transduction system"/>
    <property type="evidence" value="ECO:0007669"/>
    <property type="project" value="InterPro"/>
</dbReference>
<dbReference type="PANTHER" id="PTHR32071:SF113">
    <property type="entry name" value="ALGINATE BIOSYNTHESIS TRANSCRIPTIONAL REGULATORY PROTEIN ALGB"/>
    <property type="match status" value="1"/>
</dbReference>
<dbReference type="SUPFAM" id="SSF52172">
    <property type="entry name" value="CheY-like"/>
    <property type="match status" value="1"/>
</dbReference>
<dbReference type="SMART" id="SM00448">
    <property type="entry name" value="REC"/>
    <property type="match status" value="1"/>
</dbReference>
<dbReference type="SUPFAM" id="SSF52540">
    <property type="entry name" value="P-loop containing nucleoside triphosphate hydrolases"/>
    <property type="match status" value="1"/>
</dbReference>
<name>A0A9D9I4S3_9BACT</name>
<dbReference type="Pfam" id="PF25601">
    <property type="entry name" value="AAA_lid_14"/>
    <property type="match status" value="1"/>
</dbReference>
<dbReference type="PROSITE" id="PS00676">
    <property type="entry name" value="SIGMA54_INTERACT_2"/>
    <property type="match status" value="1"/>
</dbReference>
<evidence type="ECO:0000256" key="4">
    <source>
        <dbReference type="ARBA" id="ARBA00023163"/>
    </source>
</evidence>